<reference evidence="2 3" key="1">
    <citation type="submission" date="2017-11" db="EMBL/GenBank/DDBJ databases">
        <title>The genome of Rhizophagus clarus HR1 reveals common genetic basis of auxotrophy among arbuscular mycorrhizal fungi.</title>
        <authorList>
            <person name="Kobayashi Y."/>
        </authorList>
    </citation>
    <scope>NUCLEOTIDE SEQUENCE [LARGE SCALE GENOMIC DNA]</scope>
    <source>
        <strain evidence="2 3">HR1</strain>
    </source>
</reference>
<sequence>MSEQNLFVSAFQAVFLLKILARLHILKVQNTEHTGSNSISKVQNSNSKQTKVLNFISRRTTISPELHFKADHCPELHFKADQFKSGIPFQGRPLSGTPFRGGPIQSERSGLNYFEGPKEADCGILKNSKWTEVLPDEKHNRTFGIKCYQTKNTTGLLELNVAG</sequence>
<dbReference type="Proteomes" id="UP000247702">
    <property type="component" value="Unassembled WGS sequence"/>
</dbReference>
<protein>
    <submittedName>
        <fullName evidence="2">Uncharacterized protein</fullName>
    </submittedName>
</protein>
<organism evidence="2 3">
    <name type="scientific">Rhizophagus clarus</name>
    <dbReference type="NCBI Taxonomy" id="94130"/>
    <lineage>
        <taxon>Eukaryota</taxon>
        <taxon>Fungi</taxon>
        <taxon>Fungi incertae sedis</taxon>
        <taxon>Mucoromycota</taxon>
        <taxon>Glomeromycotina</taxon>
        <taxon>Glomeromycetes</taxon>
        <taxon>Glomerales</taxon>
        <taxon>Glomeraceae</taxon>
        <taxon>Rhizophagus</taxon>
    </lineage>
</organism>
<proteinExistence type="predicted"/>
<evidence type="ECO:0000313" key="3">
    <source>
        <dbReference type="Proteomes" id="UP000247702"/>
    </source>
</evidence>
<keyword evidence="1" id="KW-0732">Signal</keyword>
<dbReference type="AlphaFoldDB" id="A0A2Z6S2J2"/>
<feature type="signal peptide" evidence="1">
    <location>
        <begin position="1"/>
        <end position="21"/>
    </location>
</feature>
<keyword evidence="3" id="KW-1185">Reference proteome</keyword>
<gene>
    <name evidence="2" type="ORF">RclHR1_07330001</name>
</gene>
<dbReference type="EMBL" id="BEXD01004130">
    <property type="protein sequence ID" value="GBC07243.1"/>
    <property type="molecule type" value="Genomic_DNA"/>
</dbReference>
<feature type="chain" id="PRO_5016244109" evidence="1">
    <location>
        <begin position="22"/>
        <end position="163"/>
    </location>
</feature>
<comment type="caution">
    <text evidence="2">The sequence shown here is derived from an EMBL/GenBank/DDBJ whole genome shotgun (WGS) entry which is preliminary data.</text>
</comment>
<accession>A0A2Z6S2J2</accession>
<evidence type="ECO:0000256" key="1">
    <source>
        <dbReference type="SAM" id="SignalP"/>
    </source>
</evidence>
<name>A0A2Z6S2J2_9GLOM</name>
<evidence type="ECO:0000313" key="2">
    <source>
        <dbReference type="EMBL" id="GBC07243.1"/>
    </source>
</evidence>